<proteinExistence type="predicted"/>
<dbReference type="AlphaFoldDB" id="A0A9P1YK32"/>
<evidence type="ECO:0000313" key="3">
    <source>
        <dbReference type="Proteomes" id="UP000724783"/>
    </source>
</evidence>
<dbReference type="Proteomes" id="UP000724783">
    <property type="component" value="Unassembled WGS sequence"/>
</dbReference>
<evidence type="ECO:0000313" key="2">
    <source>
        <dbReference type="EMBL" id="EAF3073167.1"/>
    </source>
</evidence>
<dbReference type="EMBL" id="AAAWLI010000001">
    <property type="protein sequence ID" value="EAF3073167.1"/>
    <property type="molecule type" value="Genomic_DNA"/>
</dbReference>
<accession>A0A9P1YK32</accession>
<gene>
    <name evidence="2" type="ORF">CS106_01695</name>
</gene>
<dbReference type="InterPro" id="IPR041487">
    <property type="entry name" value="HEPN/Toprim-NTD1"/>
</dbReference>
<organism evidence="2 3">
    <name type="scientific">Listeria monocytogenes serotype 1/2a</name>
    <dbReference type="NCBI Taxonomy" id="1906951"/>
    <lineage>
        <taxon>Bacteria</taxon>
        <taxon>Bacillati</taxon>
        <taxon>Bacillota</taxon>
        <taxon>Bacilli</taxon>
        <taxon>Bacillales</taxon>
        <taxon>Listeriaceae</taxon>
        <taxon>Listeria</taxon>
    </lineage>
</organism>
<reference evidence="2" key="1">
    <citation type="submission" date="2018-06" db="EMBL/GenBank/DDBJ databases">
        <authorList>
            <consortium name="GenomeTrakr: Next Generation Sequencing Network for Food Pathogen Tracability"/>
        </authorList>
    </citation>
    <scope>NUCLEOTIDE SEQUENCE</scope>
    <source>
        <strain evidence="2">2009L-1297/TB0440</strain>
    </source>
</reference>
<evidence type="ECO:0000259" key="1">
    <source>
        <dbReference type="Pfam" id="PF18871"/>
    </source>
</evidence>
<feature type="domain" description="HEPN/Toprim N-terminal" evidence="1">
    <location>
        <begin position="1"/>
        <end position="202"/>
    </location>
</feature>
<comment type="caution">
    <text evidence="2">The sequence shown here is derived from an EMBL/GenBank/DDBJ whole genome shotgun (WGS) entry which is preliminary data.</text>
</comment>
<name>A0A9P1YK32_LISMN</name>
<protein>
    <recommendedName>
        <fullName evidence="1">HEPN/Toprim N-terminal domain-containing protein</fullName>
    </recommendedName>
</protein>
<sequence>MGSYIQLMVNKTCIDWGKNNCFQKHSWLFPPNSKKTIQYDYGGNIVQNKEGYSANLAEVKFRLDNLGYSFAETRNKYIEQLNRWNRINKLKLPFEYLLDIVNHIDLNLISDNYIFNLNNNFDGFISYLCSIIERDDRFKKMNFLNKMEDFYNYYSLESFLKELLDVYIFLRLFCENEENLKYNLEWQYIDIIEGGWASYQDIEEFDKKEFIINHNKLYGRLQLHAIGEDSKYYYEKEFDNWLADKGLFRNNYYLKLLKYGNTKEIYTTLPVYIRNVIHHPENTNNTFSDDDLNFSITKMLEILSRI</sequence>
<dbReference type="Pfam" id="PF18871">
    <property type="entry name" value="HEPN_Toprim_N"/>
    <property type="match status" value="1"/>
</dbReference>